<protein>
    <recommendedName>
        <fullName evidence="1">Insertion element IS402-like domain-containing protein</fullName>
    </recommendedName>
</protein>
<dbReference type="PANTHER" id="PTHR30007">
    <property type="entry name" value="PHP DOMAIN PROTEIN"/>
    <property type="match status" value="1"/>
</dbReference>
<keyword evidence="3" id="KW-1185">Reference proteome</keyword>
<dbReference type="EMBL" id="BAAABZ010000043">
    <property type="protein sequence ID" value="GAA0536072.1"/>
    <property type="molecule type" value="Genomic_DNA"/>
</dbReference>
<dbReference type="PANTHER" id="PTHR30007:SF0">
    <property type="entry name" value="TRANSPOSASE"/>
    <property type="match status" value="1"/>
</dbReference>
<dbReference type="Pfam" id="PF13340">
    <property type="entry name" value="DUF4096"/>
    <property type="match status" value="1"/>
</dbReference>
<evidence type="ECO:0000313" key="3">
    <source>
        <dbReference type="Proteomes" id="UP001501576"/>
    </source>
</evidence>
<organism evidence="2 3">
    <name type="scientific">Streptomyces mordarskii</name>
    <dbReference type="NCBI Taxonomy" id="1226758"/>
    <lineage>
        <taxon>Bacteria</taxon>
        <taxon>Bacillati</taxon>
        <taxon>Actinomycetota</taxon>
        <taxon>Actinomycetes</taxon>
        <taxon>Kitasatosporales</taxon>
        <taxon>Streptomycetaceae</taxon>
        <taxon>Streptomyces</taxon>
    </lineage>
</organism>
<name>A0ABN1D8C3_9ACTN</name>
<accession>A0ABN1D8C3</accession>
<reference evidence="2 3" key="1">
    <citation type="journal article" date="2019" name="Int. J. Syst. Evol. Microbiol.">
        <title>The Global Catalogue of Microorganisms (GCM) 10K type strain sequencing project: providing services to taxonomists for standard genome sequencing and annotation.</title>
        <authorList>
            <consortium name="The Broad Institute Genomics Platform"/>
            <consortium name="The Broad Institute Genome Sequencing Center for Infectious Disease"/>
            <person name="Wu L."/>
            <person name="Ma J."/>
        </authorList>
    </citation>
    <scope>NUCLEOTIDE SEQUENCE [LARGE SCALE GENOMIC DNA]</scope>
    <source>
        <strain evidence="2 3">JCM 5052</strain>
    </source>
</reference>
<evidence type="ECO:0000259" key="1">
    <source>
        <dbReference type="Pfam" id="PF13340"/>
    </source>
</evidence>
<comment type="caution">
    <text evidence="2">The sequence shown here is derived from an EMBL/GenBank/DDBJ whole genome shotgun (WGS) entry which is preliminary data.</text>
</comment>
<feature type="domain" description="Insertion element IS402-like" evidence="1">
    <location>
        <begin position="10"/>
        <end position="85"/>
    </location>
</feature>
<proteinExistence type="predicted"/>
<gene>
    <name evidence="2" type="ORF">GCM10010390_42350</name>
</gene>
<dbReference type="Proteomes" id="UP001501576">
    <property type="component" value="Unassembled WGS sequence"/>
</dbReference>
<evidence type="ECO:0000313" key="2">
    <source>
        <dbReference type="EMBL" id="GAA0536072.1"/>
    </source>
</evidence>
<dbReference type="InterPro" id="IPR025161">
    <property type="entry name" value="IS402-like_dom"/>
</dbReference>
<sequence length="140" mass="15912">MRRRYPSDTTNAEWALIEPLLPTPACETHRGGRPEEHPRREIVDAIRDVVDTGGKWRALLVDFPRWRTVWGFMVRWAAAGVIGQIRDQLAGRIRRDLGKGPRAVATVIDSQTSRPQRPWGETAAVTTRERRSMVGSVTWS</sequence>